<feature type="region of interest" description="Disordered" evidence="1">
    <location>
        <begin position="106"/>
        <end position="130"/>
    </location>
</feature>
<name>A0A379PN58_9PROT</name>
<feature type="compositionally biased region" description="Low complexity" evidence="1">
    <location>
        <begin position="111"/>
        <end position="128"/>
    </location>
</feature>
<evidence type="ECO:0000256" key="1">
    <source>
        <dbReference type="SAM" id="MobiDB-lite"/>
    </source>
</evidence>
<accession>A0A379PN58</accession>
<dbReference type="EMBL" id="UGVN01000003">
    <property type="protein sequence ID" value="SUE95466.1"/>
    <property type="molecule type" value="Genomic_DNA"/>
</dbReference>
<gene>
    <name evidence="2" type="ORF">NCTC13291_04353</name>
</gene>
<evidence type="ECO:0000313" key="3">
    <source>
        <dbReference type="Proteomes" id="UP000254919"/>
    </source>
</evidence>
<organism evidence="2 3">
    <name type="scientific">Roseomonas mucosa</name>
    <dbReference type="NCBI Taxonomy" id="207340"/>
    <lineage>
        <taxon>Bacteria</taxon>
        <taxon>Pseudomonadati</taxon>
        <taxon>Pseudomonadota</taxon>
        <taxon>Alphaproteobacteria</taxon>
        <taxon>Acetobacterales</taxon>
        <taxon>Roseomonadaceae</taxon>
        <taxon>Roseomonas</taxon>
    </lineage>
</organism>
<reference evidence="2 3" key="1">
    <citation type="submission" date="2018-06" db="EMBL/GenBank/DDBJ databases">
        <authorList>
            <consortium name="Pathogen Informatics"/>
            <person name="Doyle S."/>
        </authorList>
    </citation>
    <scope>NUCLEOTIDE SEQUENCE [LARGE SCALE GENOMIC DNA]</scope>
    <source>
        <strain evidence="2 3">NCTC13291</strain>
    </source>
</reference>
<dbReference type="AlphaFoldDB" id="A0A379PN58"/>
<protein>
    <submittedName>
        <fullName evidence="2">Uncharacterized protein</fullName>
    </submittedName>
</protein>
<evidence type="ECO:0000313" key="2">
    <source>
        <dbReference type="EMBL" id="SUE95466.1"/>
    </source>
</evidence>
<dbReference type="RefSeq" id="WP_139323388.1">
    <property type="nucleotide sequence ID" value="NZ_JAKREL010000178.1"/>
</dbReference>
<sequence length="329" mass="36034">MIAKGHGLEALQCCLGVTVAFILERVVACGMATPPDHPMRRSNHPRAWKTSDLSLFIECWIANWDGGSMADTFGRSRGGIYALSRRLGLPSRRRGDIRRPTIRAVGEMGEARQAAAAPRAGSSLAGGSQALPPIVSHSPVAQPPILTSRRRAQVICTLSPVEAPTAAVSGRRTSGLQQADTQAEMAPLPTPEAGMRRVRTLTGFDGLPLAVEVRASRGQVAWTPRLELYLASTRWAGQHPRAVARDLGIPFSAVVSRLHLMNVPPRPREELTDTYDPDLARRRLHEAGMEVRQCHKHAGRLFFGNRWTYVAPLTKRSSGYQREVSNLDH</sequence>
<dbReference type="Proteomes" id="UP000254919">
    <property type="component" value="Unassembled WGS sequence"/>
</dbReference>
<proteinExistence type="predicted"/>